<dbReference type="PANTHER" id="PTHR46749">
    <property type="entry name" value="COMPLEX III ASSEMBLY FACTOR LYRM7"/>
    <property type="match status" value="1"/>
</dbReference>
<evidence type="ECO:0000313" key="10">
    <source>
        <dbReference type="Proteomes" id="UP001151582"/>
    </source>
</evidence>
<evidence type="ECO:0000256" key="4">
    <source>
        <dbReference type="ARBA" id="ARBA00015108"/>
    </source>
</evidence>
<evidence type="ECO:0000256" key="6">
    <source>
        <dbReference type="ARBA" id="ARBA00023128"/>
    </source>
</evidence>
<gene>
    <name evidence="9" type="ORF">H4R34_004617</name>
</gene>
<comment type="subcellular location">
    <subcellularLocation>
        <location evidence="1">Mitochondrion matrix</location>
    </subcellularLocation>
</comment>
<name>A0A9W8B275_9FUNG</name>
<accession>A0A9W8B275</accession>
<dbReference type="InterPro" id="IPR045298">
    <property type="entry name" value="Complex1_LYR_LYRM7"/>
</dbReference>
<proteinExistence type="inferred from homology"/>
<evidence type="ECO:0000313" key="9">
    <source>
        <dbReference type="EMBL" id="KAJ1974702.1"/>
    </source>
</evidence>
<organism evidence="9 10">
    <name type="scientific">Dimargaris verticillata</name>
    <dbReference type="NCBI Taxonomy" id="2761393"/>
    <lineage>
        <taxon>Eukaryota</taxon>
        <taxon>Fungi</taxon>
        <taxon>Fungi incertae sedis</taxon>
        <taxon>Zoopagomycota</taxon>
        <taxon>Kickxellomycotina</taxon>
        <taxon>Dimargaritomycetes</taxon>
        <taxon>Dimargaritales</taxon>
        <taxon>Dimargaritaceae</taxon>
        <taxon>Dimargaris</taxon>
    </lineage>
</organism>
<keyword evidence="5" id="KW-0809">Transit peptide</keyword>
<dbReference type="GO" id="GO:0005759">
    <property type="term" value="C:mitochondrial matrix"/>
    <property type="evidence" value="ECO:0007669"/>
    <property type="project" value="UniProtKB-SubCell"/>
</dbReference>
<evidence type="ECO:0000256" key="5">
    <source>
        <dbReference type="ARBA" id="ARBA00022946"/>
    </source>
</evidence>
<dbReference type="GO" id="GO:0044183">
    <property type="term" value="F:protein folding chaperone"/>
    <property type="evidence" value="ECO:0007669"/>
    <property type="project" value="TreeGrafter"/>
</dbReference>
<dbReference type="InterPro" id="IPR050435">
    <property type="entry name" value="MZM1/LYRM7"/>
</dbReference>
<keyword evidence="10" id="KW-1185">Reference proteome</keyword>
<sequence length="102" mass="11671">MVNSEAIAVFRQIARAGRVAFKGDREALQALRANLRQKYIEQRDETDPAKVAKNLKVGQQVAQILTHNVVQGVRKDSETFHLNLDKDRHEINTNPPIKRRET</sequence>
<dbReference type="EMBL" id="JANBQB010000618">
    <property type="protein sequence ID" value="KAJ1974702.1"/>
    <property type="molecule type" value="Genomic_DNA"/>
</dbReference>
<dbReference type="OrthoDB" id="529194at2759"/>
<evidence type="ECO:0000256" key="8">
    <source>
        <dbReference type="ARBA" id="ARBA00025268"/>
    </source>
</evidence>
<keyword evidence="7" id="KW-0143">Chaperone</keyword>
<dbReference type="GO" id="GO:0034551">
    <property type="term" value="P:mitochondrial respiratory chain complex III assembly"/>
    <property type="evidence" value="ECO:0007669"/>
    <property type="project" value="InterPro"/>
</dbReference>
<comment type="similarity">
    <text evidence="2">Belongs to the complex I LYR family. MZM1 subfamily.</text>
</comment>
<keyword evidence="6" id="KW-0496">Mitochondrion</keyword>
<comment type="caution">
    <text evidence="9">The sequence shown here is derived from an EMBL/GenBank/DDBJ whole genome shotgun (WGS) entry which is preliminary data.</text>
</comment>
<evidence type="ECO:0000256" key="2">
    <source>
        <dbReference type="ARBA" id="ARBA00009949"/>
    </source>
</evidence>
<protein>
    <recommendedName>
        <fullName evidence="4">Mitochondrial zinc maintenance protein 1, mitochondrial</fullName>
    </recommendedName>
</protein>
<evidence type="ECO:0000256" key="1">
    <source>
        <dbReference type="ARBA" id="ARBA00004305"/>
    </source>
</evidence>
<comment type="subunit">
    <text evidence="3">Interacts with RIP1.</text>
</comment>
<evidence type="ECO:0000256" key="3">
    <source>
        <dbReference type="ARBA" id="ARBA00011589"/>
    </source>
</evidence>
<reference evidence="9" key="1">
    <citation type="submission" date="2022-07" db="EMBL/GenBank/DDBJ databases">
        <title>Phylogenomic reconstructions and comparative analyses of Kickxellomycotina fungi.</title>
        <authorList>
            <person name="Reynolds N.K."/>
            <person name="Stajich J.E."/>
            <person name="Barry K."/>
            <person name="Grigoriev I.V."/>
            <person name="Crous P."/>
            <person name="Smith M.E."/>
        </authorList>
    </citation>
    <scope>NUCLEOTIDE SEQUENCE</scope>
    <source>
        <strain evidence="9">RSA 567</strain>
    </source>
</reference>
<dbReference type="Proteomes" id="UP001151582">
    <property type="component" value="Unassembled WGS sequence"/>
</dbReference>
<dbReference type="CDD" id="cd20267">
    <property type="entry name" value="Complex1_LYR_LYRM7"/>
    <property type="match status" value="1"/>
</dbReference>
<dbReference type="PANTHER" id="PTHR46749:SF1">
    <property type="entry name" value="COMPLEX III ASSEMBLY FACTOR LYRM7"/>
    <property type="match status" value="1"/>
</dbReference>
<dbReference type="AlphaFoldDB" id="A0A9W8B275"/>
<evidence type="ECO:0000256" key="7">
    <source>
        <dbReference type="ARBA" id="ARBA00023186"/>
    </source>
</evidence>
<comment type="function">
    <text evidence="8">Assembly factor required for Rieske Fe-S protein RIP1 incorporation into the cytochrome b-c1 (CIII) complex. Functions as a chaperone, binding to this subunit within the mitochondrial matrix and stabilizing it prior to its translocation and insertion into the late CIII dimeric intermediate within the mitochondrial inner membrane. Modulates the mitochondrial matrix zinc pool.</text>
</comment>